<evidence type="ECO:0000313" key="3">
    <source>
        <dbReference type="Proteomes" id="UP001322277"/>
    </source>
</evidence>
<dbReference type="RefSeq" id="XP_062780109.1">
    <property type="nucleotide sequence ID" value="XM_062924058.1"/>
</dbReference>
<proteinExistence type="predicted"/>
<keyword evidence="3" id="KW-1185">Reference proteome</keyword>
<dbReference type="AlphaFoldDB" id="A0AAX4IHE8"/>
<gene>
    <name evidence="2" type="ORF">CDEST_07899</name>
</gene>
<evidence type="ECO:0000256" key="1">
    <source>
        <dbReference type="SAM" id="MobiDB-lite"/>
    </source>
</evidence>
<feature type="compositionally biased region" description="Basic and acidic residues" evidence="1">
    <location>
        <begin position="21"/>
        <end position="34"/>
    </location>
</feature>
<feature type="region of interest" description="Disordered" evidence="1">
    <location>
        <begin position="80"/>
        <end position="99"/>
    </location>
</feature>
<feature type="region of interest" description="Disordered" evidence="1">
    <location>
        <begin position="1"/>
        <end position="43"/>
    </location>
</feature>
<organism evidence="2 3">
    <name type="scientific">Colletotrichum destructivum</name>
    <dbReference type="NCBI Taxonomy" id="34406"/>
    <lineage>
        <taxon>Eukaryota</taxon>
        <taxon>Fungi</taxon>
        <taxon>Dikarya</taxon>
        <taxon>Ascomycota</taxon>
        <taxon>Pezizomycotina</taxon>
        <taxon>Sordariomycetes</taxon>
        <taxon>Hypocreomycetidae</taxon>
        <taxon>Glomerellales</taxon>
        <taxon>Glomerellaceae</taxon>
        <taxon>Colletotrichum</taxon>
        <taxon>Colletotrichum destructivum species complex</taxon>
    </lineage>
</organism>
<evidence type="ECO:0000313" key="2">
    <source>
        <dbReference type="EMBL" id="WQF82885.1"/>
    </source>
</evidence>
<dbReference type="KEGG" id="cdet:87944402"/>
<dbReference type="GeneID" id="87944402"/>
<sequence>MMITFTSRLRDHQCRGSAKSPPRDDKTSTKEQRSEQAPSGGSLSMDVIVAPLHGWRSFLGSRAAMTTICKSLEATFLGPWPHSPRSVVRPQSTLMTGRI</sequence>
<feature type="compositionally biased region" description="Polar residues" evidence="1">
    <location>
        <begin position="89"/>
        <end position="99"/>
    </location>
</feature>
<dbReference type="Proteomes" id="UP001322277">
    <property type="component" value="Chromosome 5"/>
</dbReference>
<name>A0AAX4IHE8_9PEZI</name>
<accession>A0AAX4IHE8</accession>
<reference evidence="3" key="1">
    <citation type="journal article" date="2023" name="bioRxiv">
        <title>Complete genome of the Medicago anthracnose fungus, Colletotrichum destructivum, reveals a mini-chromosome-like region within a core chromosome.</title>
        <authorList>
            <person name="Lapalu N."/>
            <person name="Simon A."/>
            <person name="Lu A."/>
            <person name="Plaumann P.-L."/>
            <person name="Amselem J."/>
            <person name="Pigne S."/>
            <person name="Auger A."/>
            <person name="Koch C."/>
            <person name="Dallery J.-F."/>
            <person name="O'Connell R.J."/>
        </authorList>
    </citation>
    <scope>NUCLEOTIDE SEQUENCE [LARGE SCALE GENOMIC DNA]</scope>
    <source>
        <strain evidence="3">CBS 520.97</strain>
    </source>
</reference>
<protein>
    <submittedName>
        <fullName evidence="2">Uncharacterized protein</fullName>
    </submittedName>
</protein>
<dbReference type="EMBL" id="CP137309">
    <property type="protein sequence ID" value="WQF82885.1"/>
    <property type="molecule type" value="Genomic_DNA"/>
</dbReference>